<dbReference type="Proteomes" id="UP000319852">
    <property type="component" value="Chromosome"/>
</dbReference>
<sequence length="74" mass="8040">MPAAKAGGLGLRLRSQAEPVSLLSRPILQDCTAGDKFPLPESCRRVAYTFYPTFPPVTVVGRPPWAPDHLVILP</sequence>
<evidence type="ECO:0000313" key="2">
    <source>
        <dbReference type="Proteomes" id="UP000319852"/>
    </source>
</evidence>
<dbReference type="AlphaFoldDB" id="A0A517MZL4"/>
<keyword evidence="2" id="KW-1185">Reference proteome</keyword>
<gene>
    <name evidence="1" type="ORF">HG15A2_36300</name>
</gene>
<proteinExistence type="predicted"/>
<protein>
    <submittedName>
        <fullName evidence="1">Uncharacterized protein</fullName>
    </submittedName>
</protein>
<dbReference type="KEGG" id="amob:HG15A2_36300"/>
<organism evidence="1 2">
    <name type="scientific">Adhaeretor mobilis</name>
    <dbReference type="NCBI Taxonomy" id="1930276"/>
    <lineage>
        <taxon>Bacteria</taxon>
        <taxon>Pseudomonadati</taxon>
        <taxon>Planctomycetota</taxon>
        <taxon>Planctomycetia</taxon>
        <taxon>Pirellulales</taxon>
        <taxon>Lacipirellulaceae</taxon>
        <taxon>Adhaeretor</taxon>
    </lineage>
</organism>
<accession>A0A517MZL4</accession>
<name>A0A517MZL4_9BACT</name>
<reference evidence="1 2" key="1">
    <citation type="submission" date="2019-02" db="EMBL/GenBank/DDBJ databases">
        <title>Deep-cultivation of Planctomycetes and their phenomic and genomic characterization uncovers novel biology.</title>
        <authorList>
            <person name="Wiegand S."/>
            <person name="Jogler M."/>
            <person name="Boedeker C."/>
            <person name="Pinto D."/>
            <person name="Vollmers J."/>
            <person name="Rivas-Marin E."/>
            <person name="Kohn T."/>
            <person name="Peeters S.H."/>
            <person name="Heuer A."/>
            <person name="Rast P."/>
            <person name="Oberbeckmann S."/>
            <person name="Bunk B."/>
            <person name="Jeske O."/>
            <person name="Meyerdierks A."/>
            <person name="Storesund J.E."/>
            <person name="Kallscheuer N."/>
            <person name="Luecker S."/>
            <person name="Lage O.M."/>
            <person name="Pohl T."/>
            <person name="Merkel B.J."/>
            <person name="Hornburger P."/>
            <person name="Mueller R.-W."/>
            <person name="Bruemmer F."/>
            <person name="Labrenz M."/>
            <person name="Spormann A.M."/>
            <person name="Op den Camp H."/>
            <person name="Overmann J."/>
            <person name="Amann R."/>
            <person name="Jetten M.S.M."/>
            <person name="Mascher T."/>
            <person name="Medema M.H."/>
            <person name="Devos D.P."/>
            <person name="Kaster A.-K."/>
            <person name="Ovreas L."/>
            <person name="Rohde M."/>
            <person name="Galperin M.Y."/>
            <person name="Jogler C."/>
        </authorList>
    </citation>
    <scope>NUCLEOTIDE SEQUENCE [LARGE SCALE GENOMIC DNA]</scope>
    <source>
        <strain evidence="1 2">HG15A2</strain>
    </source>
</reference>
<evidence type="ECO:0000313" key="1">
    <source>
        <dbReference type="EMBL" id="QDT00294.1"/>
    </source>
</evidence>
<dbReference type="EMBL" id="CP036263">
    <property type="protein sequence ID" value="QDT00294.1"/>
    <property type="molecule type" value="Genomic_DNA"/>
</dbReference>